<keyword evidence="1" id="KW-0732">Signal</keyword>
<sequence length="137" mass="15868">MSRILVFLACTLFPGVLHAEIPLFKTHQDYVDFVDSKVMSRDFIPLIKQLGGDDEYTDAQLKSTNAQLLNVMPFDFTGTELIKNVRLSASFTQEMRVFWNAKSSYVYFYSLLHHREDGVVVLKFNLNTNSDKIFEKF</sequence>
<evidence type="ECO:0000256" key="1">
    <source>
        <dbReference type="SAM" id="SignalP"/>
    </source>
</evidence>
<evidence type="ECO:0008006" key="4">
    <source>
        <dbReference type="Google" id="ProtNLM"/>
    </source>
</evidence>
<protein>
    <recommendedName>
        <fullName evidence="4">DUF3887 domain-containing protein</fullName>
    </recommendedName>
</protein>
<dbReference type="Proteomes" id="UP000252706">
    <property type="component" value="Unassembled WGS sequence"/>
</dbReference>
<dbReference type="RefSeq" id="WP_113824206.1">
    <property type="nucleotide sequence ID" value="NZ_QOCE01000037.1"/>
</dbReference>
<evidence type="ECO:0000313" key="2">
    <source>
        <dbReference type="EMBL" id="RBW53357.1"/>
    </source>
</evidence>
<evidence type="ECO:0000313" key="3">
    <source>
        <dbReference type="Proteomes" id="UP000252706"/>
    </source>
</evidence>
<reference evidence="2 3" key="1">
    <citation type="submission" date="2018-07" db="EMBL/GenBank/DDBJ databases">
        <title>Modular assembly of carbohydrate-degrading microbial communities in the ocean.</title>
        <authorList>
            <person name="Enke T.N."/>
            <person name="Datta M.S."/>
            <person name="Schwartzman J.A."/>
            <person name="Cermak N."/>
            <person name="Schmitz D.A."/>
            <person name="Barrere J."/>
            <person name="Cordero O.X."/>
        </authorList>
    </citation>
    <scope>NUCLEOTIDE SEQUENCE [LARGE SCALE GENOMIC DNA]</scope>
    <source>
        <strain evidence="2 3">C3M10</strain>
    </source>
</reference>
<feature type="chain" id="PRO_5016803351" description="DUF3887 domain-containing protein" evidence="1">
    <location>
        <begin position="20"/>
        <end position="137"/>
    </location>
</feature>
<dbReference type="EMBL" id="QOCE01000037">
    <property type="protein sequence ID" value="RBW53357.1"/>
    <property type="molecule type" value="Genomic_DNA"/>
</dbReference>
<comment type="caution">
    <text evidence="2">The sequence shown here is derived from an EMBL/GenBank/DDBJ whole genome shotgun (WGS) entry which is preliminary data.</text>
</comment>
<name>A0A366WW77_9RHOB</name>
<feature type="signal peptide" evidence="1">
    <location>
        <begin position="1"/>
        <end position="19"/>
    </location>
</feature>
<gene>
    <name evidence="2" type="ORF">DS909_14605</name>
</gene>
<dbReference type="AlphaFoldDB" id="A0A366WW77"/>
<organism evidence="2 3">
    <name type="scientific">Phaeobacter gallaeciensis</name>
    <dbReference type="NCBI Taxonomy" id="60890"/>
    <lineage>
        <taxon>Bacteria</taxon>
        <taxon>Pseudomonadati</taxon>
        <taxon>Pseudomonadota</taxon>
        <taxon>Alphaproteobacteria</taxon>
        <taxon>Rhodobacterales</taxon>
        <taxon>Roseobacteraceae</taxon>
        <taxon>Phaeobacter</taxon>
    </lineage>
</organism>
<accession>A0A366WW77</accession>
<proteinExistence type="predicted"/>
<dbReference type="OrthoDB" id="7742632at2"/>